<organism evidence="1 2">
    <name type="scientific">Dreissena polymorpha</name>
    <name type="common">Zebra mussel</name>
    <name type="synonym">Mytilus polymorpha</name>
    <dbReference type="NCBI Taxonomy" id="45954"/>
    <lineage>
        <taxon>Eukaryota</taxon>
        <taxon>Metazoa</taxon>
        <taxon>Spiralia</taxon>
        <taxon>Lophotrochozoa</taxon>
        <taxon>Mollusca</taxon>
        <taxon>Bivalvia</taxon>
        <taxon>Autobranchia</taxon>
        <taxon>Heteroconchia</taxon>
        <taxon>Euheterodonta</taxon>
        <taxon>Imparidentia</taxon>
        <taxon>Neoheterodontei</taxon>
        <taxon>Myida</taxon>
        <taxon>Dreissenoidea</taxon>
        <taxon>Dreissenidae</taxon>
        <taxon>Dreissena</taxon>
    </lineage>
</organism>
<name>A0A9D4EZT5_DREPO</name>
<comment type="caution">
    <text evidence="1">The sequence shown here is derived from an EMBL/GenBank/DDBJ whole genome shotgun (WGS) entry which is preliminary data.</text>
</comment>
<evidence type="ECO:0000313" key="1">
    <source>
        <dbReference type="EMBL" id="KAH3786902.1"/>
    </source>
</evidence>
<protein>
    <submittedName>
        <fullName evidence="1">Uncharacterized protein</fullName>
    </submittedName>
</protein>
<gene>
    <name evidence="1" type="ORF">DPMN_165017</name>
</gene>
<evidence type="ECO:0000313" key="2">
    <source>
        <dbReference type="Proteomes" id="UP000828390"/>
    </source>
</evidence>
<accession>A0A9D4EZT5</accession>
<sequence>MLMQLLLPSDEWYYTNHTTKYARYVKYHAARILVYLGHLNKLGGRVDLFDPKIVVELVVVVRVVVYLQQQYKSGSSILIKIIVFVVIEVVVVVVVDLAEKNMSPLSVSPSRVITTSRPRLFTPLELNIHPRSNTISDHKTVCATQSDSIRGSKPRLFRWQSKKLLSKSQVSVSATNLTRENSLKLKIEENEAETGSSRDVDIIAFQRELINLPTFVMDLPLDVSPVFSRSSSVPENLAGRLNPTLGSLCQLSAHSSRKRLSKSGCGSDQAVSTLVHAGSAVAITMTDPNQNDSVFFLASDGSTTDSIANIIVHFDPPQSPIISSASGSGSPQTFEFPGLPFGNNLLQPGSANNNLLATTSAGMKGLPDDMSAIHIITRTLPELSPDISDAKTSSSTGRPDALRISPAASPVAEMPVAHQGVLKVIETWIAVCPSDLEG</sequence>
<dbReference type="Proteomes" id="UP000828390">
    <property type="component" value="Unassembled WGS sequence"/>
</dbReference>
<dbReference type="AlphaFoldDB" id="A0A9D4EZT5"/>
<proteinExistence type="predicted"/>
<keyword evidence="2" id="KW-1185">Reference proteome</keyword>
<reference evidence="1" key="1">
    <citation type="journal article" date="2019" name="bioRxiv">
        <title>The Genome of the Zebra Mussel, Dreissena polymorpha: A Resource for Invasive Species Research.</title>
        <authorList>
            <person name="McCartney M.A."/>
            <person name="Auch B."/>
            <person name="Kono T."/>
            <person name="Mallez S."/>
            <person name="Zhang Y."/>
            <person name="Obille A."/>
            <person name="Becker A."/>
            <person name="Abrahante J.E."/>
            <person name="Garbe J."/>
            <person name="Badalamenti J.P."/>
            <person name="Herman A."/>
            <person name="Mangelson H."/>
            <person name="Liachko I."/>
            <person name="Sullivan S."/>
            <person name="Sone E.D."/>
            <person name="Koren S."/>
            <person name="Silverstein K.A.T."/>
            <person name="Beckman K.B."/>
            <person name="Gohl D.M."/>
        </authorList>
    </citation>
    <scope>NUCLEOTIDE SEQUENCE</scope>
    <source>
        <strain evidence="1">Duluth1</strain>
        <tissue evidence="1">Whole animal</tissue>
    </source>
</reference>
<reference evidence="1" key="2">
    <citation type="submission" date="2020-11" db="EMBL/GenBank/DDBJ databases">
        <authorList>
            <person name="McCartney M.A."/>
            <person name="Auch B."/>
            <person name="Kono T."/>
            <person name="Mallez S."/>
            <person name="Becker A."/>
            <person name="Gohl D.M."/>
            <person name="Silverstein K.A.T."/>
            <person name="Koren S."/>
            <person name="Bechman K.B."/>
            <person name="Herman A."/>
            <person name="Abrahante J.E."/>
            <person name="Garbe J."/>
        </authorList>
    </citation>
    <scope>NUCLEOTIDE SEQUENCE</scope>
    <source>
        <strain evidence="1">Duluth1</strain>
        <tissue evidence="1">Whole animal</tissue>
    </source>
</reference>
<dbReference type="EMBL" id="JAIWYP010000008">
    <property type="protein sequence ID" value="KAH3786902.1"/>
    <property type="molecule type" value="Genomic_DNA"/>
</dbReference>